<dbReference type="InterPro" id="IPR011032">
    <property type="entry name" value="GroES-like_sf"/>
</dbReference>
<evidence type="ECO:0000259" key="4">
    <source>
        <dbReference type="SMART" id="SM00829"/>
    </source>
</evidence>
<dbReference type="Pfam" id="PF08240">
    <property type="entry name" value="ADH_N"/>
    <property type="match status" value="1"/>
</dbReference>
<dbReference type="OrthoDB" id="9801186at2"/>
<dbReference type="InterPro" id="IPR020843">
    <property type="entry name" value="ER"/>
</dbReference>
<feature type="region of interest" description="Disordered" evidence="3">
    <location>
        <begin position="1"/>
        <end position="25"/>
    </location>
</feature>
<dbReference type="GO" id="GO:0016651">
    <property type="term" value="F:oxidoreductase activity, acting on NAD(P)H"/>
    <property type="evidence" value="ECO:0007669"/>
    <property type="project" value="TreeGrafter"/>
</dbReference>
<dbReference type="GO" id="GO:0070402">
    <property type="term" value="F:NADPH binding"/>
    <property type="evidence" value="ECO:0007669"/>
    <property type="project" value="TreeGrafter"/>
</dbReference>
<dbReference type="SUPFAM" id="SSF50129">
    <property type="entry name" value="GroES-like"/>
    <property type="match status" value="1"/>
</dbReference>
<dbReference type="Pfam" id="PF00107">
    <property type="entry name" value="ADH_zinc_N"/>
    <property type="match status" value="1"/>
</dbReference>
<dbReference type="SMART" id="SM00829">
    <property type="entry name" value="PKS_ER"/>
    <property type="match status" value="1"/>
</dbReference>
<dbReference type="Gene3D" id="3.40.50.720">
    <property type="entry name" value="NAD(P)-binding Rossmann-like Domain"/>
    <property type="match status" value="1"/>
</dbReference>
<keyword evidence="1" id="KW-0521">NADP</keyword>
<dbReference type="CDD" id="cd05289">
    <property type="entry name" value="MDR_like_2"/>
    <property type="match status" value="1"/>
</dbReference>
<dbReference type="SUPFAM" id="SSF51735">
    <property type="entry name" value="NAD(P)-binding Rossmann-fold domains"/>
    <property type="match status" value="1"/>
</dbReference>
<evidence type="ECO:0000256" key="3">
    <source>
        <dbReference type="SAM" id="MobiDB-lite"/>
    </source>
</evidence>
<dbReference type="Gene3D" id="3.90.180.10">
    <property type="entry name" value="Medium-chain alcohol dehydrogenases, catalytic domain"/>
    <property type="match status" value="1"/>
</dbReference>
<evidence type="ECO:0000256" key="2">
    <source>
        <dbReference type="ARBA" id="ARBA00023002"/>
    </source>
</evidence>
<feature type="domain" description="Enoyl reductase (ER)" evidence="4">
    <location>
        <begin position="11"/>
        <end position="310"/>
    </location>
</feature>
<keyword evidence="6" id="KW-1185">Reference proteome</keyword>
<dbReference type="InterPro" id="IPR013154">
    <property type="entry name" value="ADH-like_N"/>
</dbReference>
<protein>
    <submittedName>
        <fullName evidence="5">NADPH:quinone reductase</fullName>
    </submittedName>
</protein>
<evidence type="ECO:0000313" key="6">
    <source>
        <dbReference type="Proteomes" id="UP000186218"/>
    </source>
</evidence>
<name>A0A1N7F4I9_9NOCA</name>
<proteinExistence type="predicted"/>
<dbReference type="STRING" id="1344003.SAMN05445060_1792"/>
<accession>A0A1N7F4I9</accession>
<dbReference type="InterPro" id="IPR036291">
    <property type="entry name" value="NAD(P)-bd_dom_sf"/>
</dbReference>
<dbReference type="RefSeq" id="WP_076478645.1">
    <property type="nucleotide sequence ID" value="NZ_FTNT01000004.1"/>
</dbReference>
<organism evidence="5 6">
    <name type="scientific">Williamsia sterculiae</name>
    <dbReference type="NCBI Taxonomy" id="1344003"/>
    <lineage>
        <taxon>Bacteria</taxon>
        <taxon>Bacillati</taxon>
        <taxon>Actinomycetota</taxon>
        <taxon>Actinomycetes</taxon>
        <taxon>Mycobacteriales</taxon>
        <taxon>Nocardiaceae</taxon>
        <taxon>Williamsia</taxon>
    </lineage>
</organism>
<dbReference type="Proteomes" id="UP000186218">
    <property type="component" value="Unassembled WGS sequence"/>
</dbReference>
<dbReference type="InterPro" id="IPR013149">
    <property type="entry name" value="ADH-like_C"/>
</dbReference>
<evidence type="ECO:0000313" key="5">
    <source>
        <dbReference type="EMBL" id="SIR95206.1"/>
    </source>
</evidence>
<sequence>MTQSVVANGYGGPENLELIEEPGGRPGPDEVVVTLRAIGVNPIDYKKYSGAFGDDPSALPIHLGEEGAGVVTDVADGVAGPTGPIARGDAVVVYPYTGTYADTVVVPASSVLGKPDGVSFEDAAGLLLVGVTAYDLLQTTGVGADDTVVIHGGAGAVGTIATQLAVVAGATVVATARPENHEVLRGLGAIPVSYGDGLLERLRDAIPGGYTVALDTVGTDEAIDTSLELVGDRTRIASIAAFGRASDGIVILDGSGDSSKHNRDVARKQLLDQLANGELTVTTAKEFSLADAADAHRELKQTHPRGKFILTP</sequence>
<gene>
    <name evidence="5" type="ORF">SAMN05445060_1792</name>
</gene>
<evidence type="ECO:0000256" key="1">
    <source>
        <dbReference type="ARBA" id="ARBA00022857"/>
    </source>
</evidence>
<dbReference type="PANTHER" id="PTHR48106">
    <property type="entry name" value="QUINONE OXIDOREDUCTASE PIG3-RELATED"/>
    <property type="match status" value="1"/>
</dbReference>
<dbReference type="EMBL" id="FTNT01000004">
    <property type="protein sequence ID" value="SIR95206.1"/>
    <property type="molecule type" value="Genomic_DNA"/>
</dbReference>
<keyword evidence="2" id="KW-0560">Oxidoreductase</keyword>
<dbReference type="AlphaFoldDB" id="A0A1N7F4I9"/>
<reference evidence="5 6" key="1">
    <citation type="submission" date="2017-01" db="EMBL/GenBank/DDBJ databases">
        <authorList>
            <person name="Mah S.A."/>
            <person name="Swanson W.J."/>
            <person name="Moy G.W."/>
            <person name="Vacquier V.D."/>
        </authorList>
    </citation>
    <scope>NUCLEOTIDE SEQUENCE [LARGE SCALE GENOMIC DNA]</scope>
    <source>
        <strain evidence="5 6">CPCC 203464</strain>
    </source>
</reference>